<reference evidence="2 3" key="1">
    <citation type="journal article" date="2016" name="Genome Biol. Evol.">
        <title>Gene Family Evolution Reflects Adaptation to Soil Environmental Stressors in the Genome of the Collembolan Orchesella cincta.</title>
        <authorList>
            <person name="Faddeeva-Vakhrusheva A."/>
            <person name="Derks M.F."/>
            <person name="Anvar S.Y."/>
            <person name="Agamennone V."/>
            <person name="Suring W."/>
            <person name="Smit S."/>
            <person name="van Straalen N.M."/>
            <person name="Roelofs D."/>
        </authorList>
    </citation>
    <scope>NUCLEOTIDE SEQUENCE [LARGE SCALE GENOMIC DNA]</scope>
    <source>
        <tissue evidence="2">Mixed pool</tissue>
    </source>
</reference>
<evidence type="ECO:0000256" key="1">
    <source>
        <dbReference type="SAM" id="Phobius"/>
    </source>
</evidence>
<proteinExistence type="predicted"/>
<dbReference type="Proteomes" id="UP000094527">
    <property type="component" value="Unassembled WGS sequence"/>
</dbReference>
<comment type="caution">
    <text evidence="2">The sequence shown here is derived from an EMBL/GenBank/DDBJ whole genome shotgun (WGS) entry which is preliminary data.</text>
</comment>
<keyword evidence="1" id="KW-0472">Membrane</keyword>
<protein>
    <submittedName>
        <fullName evidence="2">Uncharacterized protein</fullName>
    </submittedName>
</protein>
<sequence>MHHQTQTSAEFRQRADILKENLSQRSKARETVYQYVMLINDVLLFVAALLAFSKITWIFRM</sequence>
<name>A0A1D2ME68_ORCCI</name>
<dbReference type="EMBL" id="LJIJ01001628">
    <property type="protein sequence ID" value="ODM91202.1"/>
    <property type="molecule type" value="Genomic_DNA"/>
</dbReference>
<feature type="transmembrane region" description="Helical" evidence="1">
    <location>
        <begin position="32"/>
        <end position="52"/>
    </location>
</feature>
<evidence type="ECO:0000313" key="2">
    <source>
        <dbReference type="EMBL" id="ODM91202.1"/>
    </source>
</evidence>
<accession>A0A1D2ME68</accession>
<keyword evidence="1" id="KW-1133">Transmembrane helix</keyword>
<evidence type="ECO:0000313" key="3">
    <source>
        <dbReference type="Proteomes" id="UP000094527"/>
    </source>
</evidence>
<organism evidence="2 3">
    <name type="scientific">Orchesella cincta</name>
    <name type="common">Springtail</name>
    <name type="synonym">Podura cincta</name>
    <dbReference type="NCBI Taxonomy" id="48709"/>
    <lineage>
        <taxon>Eukaryota</taxon>
        <taxon>Metazoa</taxon>
        <taxon>Ecdysozoa</taxon>
        <taxon>Arthropoda</taxon>
        <taxon>Hexapoda</taxon>
        <taxon>Collembola</taxon>
        <taxon>Entomobryomorpha</taxon>
        <taxon>Entomobryoidea</taxon>
        <taxon>Orchesellidae</taxon>
        <taxon>Orchesellinae</taxon>
        <taxon>Orchesella</taxon>
    </lineage>
</organism>
<dbReference type="AlphaFoldDB" id="A0A1D2ME68"/>
<keyword evidence="1" id="KW-0812">Transmembrane</keyword>
<keyword evidence="3" id="KW-1185">Reference proteome</keyword>
<gene>
    <name evidence="2" type="ORF">Ocin01_15480</name>
</gene>